<evidence type="ECO:0000313" key="2">
    <source>
        <dbReference type="Proteomes" id="UP001611383"/>
    </source>
</evidence>
<protein>
    <submittedName>
        <fullName evidence="1">Uncharacterized protein</fullName>
    </submittedName>
</protein>
<evidence type="ECO:0000313" key="1">
    <source>
        <dbReference type="EMBL" id="WNG44559.1"/>
    </source>
</evidence>
<dbReference type="Proteomes" id="UP001611383">
    <property type="component" value="Chromosome"/>
</dbReference>
<name>A0ABY9WL95_9BACT</name>
<reference evidence="1 2" key="1">
    <citation type="submission" date="2019-08" db="EMBL/GenBank/DDBJ databases">
        <title>Archangium and Cystobacter genomes.</title>
        <authorList>
            <person name="Chen I.-C.K."/>
            <person name="Wielgoss S."/>
        </authorList>
    </citation>
    <scope>NUCLEOTIDE SEQUENCE [LARGE SCALE GENOMIC DNA]</scope>
    <source>
        <strain evidence="1 2">Cbm 6</strain>
    </source>
</reference>
<organism evidence="1 2">
    <name type="scientific">Archangium minus</name>
    <dbReference type="NCBI Taxonomy" id="83450"/>
    <lineage>
        <taxon>Bacteria</taxon>
        <taxon>Pseudomonadati</taxon>
        <taxon>Myxococcota</taxon>
        <taxon>Myxococcia</taxon>
        <taxon>Myxococcales</taxon>
        <taxon>Cystobacterineae</taxon>
        <taxon>Archangiaceae</taxon>
        <taxon>Archangium</taxon>
    </lineage>
</organism>
<sequence>MVKLALLGDTYPTQLHVNSRALQGLEVVWAGTTLESFRANVPGLRPQVLALDFVDLGKIPEKLVPELLELTGAQHALVSYRLTNHVMLQALTSPRIRFVQGPLPLSLLHVHVHRALDELRQANDKAATASPPRTPRPPRFTHEQLGQLLEIVTKVKCECPNHLARLVSGLLSFEEYSRTCESQDEKDQRIHALLYRQTTSAREAMEDGLVALLEHENIRL</sequence>
<keyword evidence="2" id="KW-1185">Reference proteome</keyword>
<accession>A0ABY9WL95</accession>
<gene>
    <name evidence="1" type="ORF">F0U60_10970</name>
</gene>
<dbReference type="RefSeq" id="WP_395817630.1">
    <property type="nucleotide sequence ID" value="NZ_CP043494.1"/>
</dbReference>
<dbReference type="EMBL" id="CP043494">
    <property type="protein sequence ID" value="WNG44559.1"/>
    <property type="molecule type" value="Genomic_DNA"/>
</dbReference>
<proteinExistence type="predicted"/>